<accession>A0A0F7L8T5</accession>
<evidence type="ECO:0000313" key="2">
    <source>
        <dbReference type="EMBL" id="AKH47426.1"/>
    </source>
</evidence>
<reference evidence="2" key="1">
    <citation type="journal article" date="2015" name="Front. Microbiol.">
        <title>Combining genomic sequencing methods to explore viral diversity and reveal potential virus-host interactions.</title>
        <authorList>
            <person name="Chow C.E."/>
            <person name="Winget D.M."/>
            <person name="White R.A.III."/>
            <person name="Hallam S.J."/>
            <person name="Suttle C.A."/>
        </authorList>
    </citation>
    <scope>NUCLEOTIDE SEQUENCE</scope>
    <source>
        <strain evidence="2">H4084976</strain>
    </source>
</reference>
<name>A0A0F7L8T5_9VIRU</name>
<evidence type="ECO:0000259" key="1">
    <source>
        <dbReference type="Pfam" id="PF12684"/>
    </source>
</evidence>
<proteinExistence type="predicted"/>
<dbReference type="InterPro" id="IPR011604">
    <property type="entry name" value="PDDEXK-like_dom_sf"/>
</dbReference>
<dbReference type="Gene3D" id="3.90.320.10">
    <property type="match status" value="1"/>
</dbReference>
<protein>
    <recommendedName>
        <fullName evidence="1">Putative exodeoxyribonuclease 8 PDDEXK-like domain-containing protein</fullName>
    </recommendedName>
</protein>
<dbReference type="EMBL" id="KR029593">
    <property type="protein sequence ID" value="AKH47426.1"/>
    <property type="molecule type" value="Genomic_DNA"/>
</dbReference>
<feature type="domain" description="Putative exodeoxyribonuclease 8 PDDEXK-like" evidence="1">
    <location>
        <begin position="35"/>
        <end position="223"/>
    </location>
</feature>
<dbReference type="InterPro" id="IPR024432">
    <property type="entry name" value="Put_RecE_PDDEXK-like_dom"/>
</dbReference>
<sequence>MTTKFDSNEVYHSSPGISASGLKTIFKKSVYHFLNQKPFESSAMALGSAVHCAMLEPELYYKDYHVMPKIDRRTKAGKEAFEIETKKAEGKLLLSFDDHNKITEILKNFRNHDLAQKYCKGEIELSHYAKHEEIDVRVRPDVLNKVENFISDVKTCQDNSPNAFKRDVYKYGYHLQCAFYSDMLGVPAENFRFVAVETNYPFSVEVYGLSEEMIEQGRRGWQRAFNDWKIYVETGIISGYIWANFSEDGSLIL</sequence>
<organism evidence="2">
    <name type="scientific">uncultured marine virus</name>
    <dbReference type="NCBI Taxonomy" id="186617"/>
    <lineage>
        <taxon>Viruses</taxon>
        <taxon>environmental samples</taxon>
    </lineage>
</organism>
<dbReference type="Pfam" id="PF12684">
    <property type="entry name" value="DUF3799"/>
    <property type="match status" value="1"/>
</dbReference>
<reference evidence="2" key="2">
    <citation type="submission" date="2015-03" db="EMBL/GenBank/DDBJ databases">
        <authorList>
            <person name="Chow C.-E.T."/>
            <person name="Winget D.M."/>
            <person name="White R.A.III."/>
            <person name="Hallam S.J."/>
            <person name="Suttle C.A."/>
        </authorList>
    </citation>
    <scope>NUCLEOTIDE SEQUENCE</scope>
    <source>
        <strain evidence="2">H4084976</strain>
    </source>
</reference>